<dbReference type="InterPro" id="IPR050188">
    <property type="entry name" value="RluA_PseudoU_synthase"/>
</dbReference>
<protein>
    <submittedName>
        <fullName evidence="3">Pseudouridine synthase, RluA family</fullName>
        <ecNumber evidence="3">5.4.99.-</ecNumber>
    </submittedName>
</protein>
<dbReference type="eggNOG" id="COG0564">
    <property type="taxonomic scope" value="Bacteria"/>
</dbReference>
<feature type="domain" description="Pseudouridine synthase RsuA/RluA-like" evidence="2">
    <location>
        <begin position="375"/>
        <end position="526"/>
    </location>
</feature>
<dbReference type="Proteomes" id="UP000005580">
    <property type="component" value="Unassembled WGS sequence"/>
</dbReference>
<dbReference type="GO" id="GO:0003723">
    <property type="term" value="F:RNA binding"/>
    <property type="evidence" value="ECO:0007669"/>
    <property type="project" value="InterPro"/>
</dbReference>
<dbReference type="Gene3D" id="3.30.2350.10">
    <property type="entry name" value="Pseudouridine synthase"/>
    <property type="match status" value="1"/>
</dbReference>
<feature type="coiled-coil region" evidence="1">
    <location>
        <begin position="111"/>
        <end position="235"/>
    </location>
</feature>
<dbReference type="STRING" id="28134.SAMN05444288_0620"/>
<dbReference type="PANTHER" id="PTHR21600:SF89">
    <property type="entry name" value="RIBOSOMAL LARGE SUBUNIT PSEUDOURIDINE SYNTHASE A"/>
    <property type="match status" value="1"/>
</dbReference>
<dbReference type="InterPro" id="IPR020103">
    <property type="entry name" value="PsdUridine_synth_cat_dom_sf"/>
</dbReference>
<dbReference type="GO" id="GO:0140098">
    <property type="term" value="F:catalytic activity, acting on RNA"/>
    <property type="evidence" value="ECO:0007669"/>
    <property type="project" value="UniProtKB-ARBA"/>
</dbReference>
<comment type="caution">
    <text evidence="3">The sequence shown here is derived from an EMBL/GenBank/DDBJ whole genome shotgun (WGS) entry which is preliminary data.</text>
</comment>
<evidence type="ECO:0000313" key="3">
    <source>
        <dbReference type="EMBL" id="EFZ37865.1"/>
    </source>
</evidence>
<keyword evidence="4" id="KW-1185">Reference proteome</keyword>
<dbReference type="AlphaFoldDB" id="E7RM84"/>
<dbReference type="GO" id="GO:0000455">
    <property type="term" value="P:enzyme-directed rRNA pseudouridine synthesis"/>
    <property type="evidence" value="ECO:0007669"/>
    <property type="project" value="TreeGrafter"/>
</dbReference>
<sequence length="573" mass="65224">MTFHRLYTDILPPDTFTDPFCYEPHPLCLMAVNDLIGRIEKPENTSNTAFLNEARQGKMFGVLVAQKPQPSASGAMPIGYIAAYSGQICGKSNWQGFVPAAFDYLQTGGYFKLHEQEISDINKKVETLETDNHYLQQQQELHLLHREAERTIEEYKNTIRKAKEKRDRLRLQTPTNATDETNMIRESQFMKAELKRMKQRFRAAIAEKETLLKDKEAEIELLKKARKQKSDALQRWLFEHFTMLNAEGERRNLIDIFAEEAGKMPPAGSGECCEPKLLQYAYRHRLHPLCMAMFWYGASPKDEIRHHLHYYPACNGKCKPILSWMLRGLPVAPSATHFATTPNRPTTCAPYTIALSPTNATSVPDIPIVYEDEAIVVINKPAGMLSVPGKACALSVYDLMRMRYPDSNSPLIVHRLDMATSGLLIIAKTKNAHRILQRQFAEHTIRKQYIAVLDGVPDSCRWPSAGIISLPLRPDLADRPRQLVDFEHGKEAVTEYKILRTAGEETRIALFPHTGRTHQLRIHCAHPYGLNCPIKGDNLYGTRSQRLYLHAESMEFIHPVSGRCIKLSAEAEF</sequence>
<dbReference type="RefSeq" id="WP_004368914.1">
    <property type="nucleotide sequence ID" value="NZ_GL833119.1"/>
</dbReference>
<dbReference type="EC" id="5.4.99.-" evidence="3"/>
<organism evidence="3 4">
    <name type="scientific">Hoylesella oralis ATCC 33269</name>
    <dbReference type="NCBI Taxonomy" id="873533"/>
    <lineage>
        <taxon>Bacteria</taxon>
        <taxon>Pseudomonadati</taxon>
        <taxon>Bacteroidota</taxon>
        <taxon>Bacteroidia</taxon>
        <taxon>Bacteroidales</taxon>
        <taxon>Prevotellaceae</taxon>
        <taxon>Hoylesella</taxon>
    </lineage>
</organism>
<dbReference type="GO" id="GO:0009982">
    <property type="term" value="F:pseudouridine synthase activity"/>
    <property type="evidence" value="ECO:0007669"/>
    <property type="project" value="InterPro"/>
</dbReference>
<evidence type="ECO:0000256" key="1">
    <source>
        <dbReference type="SAM" id="Coils"/>
    </source>
</evidence>
<proteinExistence type="predicted"/>
<dbReference type="PANTHER" id="PTHR21600">
    <property type="entry name" value="MITOCHONDRIAL RNA PSEUDOURIDINE SYNTHASE"/>
    <property type="match status" value="1"/>
</dbReference>
<dbReference type="InterPro" id="IPR006224">
    <property type="entry name" value="PsdUridine_synth_RluA-like_CS"/>
</dbReference>
<evidence type="ECO:0000259" key="2">
    <source>
        <dbReference type="Pfam" id="PF00849"/>
    </source>
</evidence>
<dbReference type="InterPro" id="IPR006145">
    <property type="entry name" value="PsdUridine_synth_RsuA/RluA"/>
</dbReference>
<keyword evidence="1" id="KW-0175">Coiled coil</keyword>
<name>E7RM84_9BACT</name>
<keyword evidence="3" id="KW-0413">Isomerase</keyword>
<dbReference type="HOGENOM" id="CLU_037416_0_0_10"/>
<accession>E7RM84</accession>
<reference evidence="3" key="1">
    <citation type="submission" date="2011-01" db="EMBL/GenBank/DDBJ databases">
        <authorList>
            <person name="Muzny D."/>
            <person name="Qin X."/>
            <person name="Buhay C."/>
            <person name="Dugan-Rocha S."/>
            <person name="Ding Y."/>
            <person name="Chen G."/>
            <person name="Hawes A."/>
            <person name="Holder M."/>
            <person name="Jhangiani S."/>
            <person name="Johnson A."/>
            <person name="Khan Z."/>
            <person name="Li Z."/>
            <person name="Liu W."/>
            <person name="Liu X."/>
            <person name="Perez L."/>
            <person name="Shen H."/>
            <person name="Wang Q."/>
            <person name="Watt J."/>
            <person name="Xi L."/>
            <person name="Xin Y."/>
            <person name="Zhou J."/>
            <person name="Deng J."/>
            <person name="Jiang H."/>
            <person name="Liu Y."/>
            <person name="Qu J."/>
            <person name="Song X.-Z."/>
            <person name="Zhang L."/>
            <person name="Villasana D."/>
            <person name="Johnson A."/>
            <person name="Liu J."/>
            <person name="Liyanage D."/>
            <person name="Lorensuhewa L."/>
            <person name="Robinson T."/>
            <person name="Song A."/>
            <person name="Song B.-B."/>
            <person name="Dinh H."/>
            <person name="Thornton R."/>
            <person name="Coyle M."/>
            <person name="Francisco L."/>
            <person name="Jackson L."/>
            <person name="Javaid M."/>
            <person name="Korchina V."/>
            <person name="Kovar C."/>
            <person name="Mata R."/>
            <person name="Mathew T."/>
            <person name="Ngo R."/>
            <person name="Nguyen L."/>
            <person name="Nguyen N."/>
            <person name="Okwuonu G."/>
            <person name="Ongeri F."/>
            <person name="Pham C."/>
            <person name="Simmons D."/>
            <person name="Wilczek-Boney K."/>
            <person name="Hale W."/>
            <person name="Jakkamsetti A."/>
            <person name="Pham P."/>
            <person name="Ruth R."/>
            <person name="San Lucas F."/>
            <person name="Warren J."/>
            <person name="Zhang J."/>
            <person name="Zhao Z."/>
            <person name="Zhou C."/>
            <person name="Zhu D."/>
            <person name="Lee S."/>
            <person name="Bess C."/>
            <person name="Blankenburg K."/>
            <person name="Forbes L."/>
            <person name="Fu Q."/>
            <person name="Gubbala S."/>
            <person name="Hirani K."/>
            <person name="Jayaseelan J.C."/>
            <person name="Lara F."/>
            <person name="Munidasa M."/>
            <person name="Palculict T."/>
            <person name="Patil S."/>
            <person name="Pu L.-L."/>
            <person name="Saada N."/>
            <person name="Tang L."/>
            <person name="Weissenberger G."/>
            <person name="Zhu Y."/>
            <person name="Hemphill L."/>
            <person name="Shang Y."/>
            <person name="Youmans B."/>
            <person name="Ayvaz T."/>
            <person name="Ross M."/>
            <person name="Santibanez J."/>
            <person name="Aqrawi P."/>
            <person name="Gross S."/>
            <person name="Joshi V."/>
            <person name="Fowler G."/>
            <person name="Nazareth L."/>
            <person name="Reid J."/>
            <person name="Worley K."/>
            <person name="Petrosino J."/>
            <person name="Highlander S."/>
            <person name="Gibbs R."/>
        </authorList>
    </citation>
    <scope>NUCLEOTIDE SEQUENCE [LARGE SCALE GENOMIC DNA]</scope>
    <source>
        <strain evidence="3">ATCC 33269</strain>
    </source>
</reference>
<dbReference type="EMBL" id="AEPE02000002">
    <property type="protein sequence ID" value="EFZ37865.1"/>
    <property type="molecule type" value="Genomic_DNA"/>
</dbReference>
<gene>
    <name evidence="3" type="primary">rluA</name>
    <name evidence="3" type="ORF">HMPREF0663_10234</name>
</gene>
<dbReference type="PROSITE" id="PS01129">
    <property type="entry name" value="PSI_RLU"/>
    <property type="match status" value="1"/>
</dbReference>
<dbReference type="SUPFAM" id="SSF55120">
    <property type="entry name" value="Pseudouridine synthase"/>
    <property type="match status" value="1"/>
</dbReference>
<dbReference type="CDD" id="cd02869">
    <property type="entry name" value="PseudoU_synth_RluA_like"/>
    <property type="match status" value="1"/>
</dbReference>
<evidence type="ECO:0000313" key="4">
    <source>
        <dbReference type="Proteomes" id="UP000005580"/>
    </source>
</evidence>
<dbReference type="Pfam" id="PF00849">
    <property type="entry name" value="PseudoU_synth_2"/>
    <property type="match status" value="1"/>
</dbReference>